<dbReference type="AlphaFoldDB" id="A0A0U1LWT8"/>
<feature type="compositionally biased region" description="Basic and acidic residues" evidence="1">
    <location>
        <begin position="268"/>
        <end position="287"/>
    </location>
</feature>
<dbReference type="Gene3D" id="1.10.720.30">
    <property type="entry name" value="SAP domain"/>
    <property type="match status" value="1"/>
</dbReference>
<evidence type="ECO:0000259" key="2">
    <source>
        <dbReference type="Pfam" id="PF02037"/>
    </source>
</evidence>
<reference evidence="3 4" key="1">
    <citation type="submission" date="2015-04" db="EMBL/GenBank/DDBJ databases">
        <authorList>
            <person name="Syromyatnikov M.Y."/>
            <person name="Popov V.N."/>
        </authorList>
    </citation>
    <scope>NUCLEOTIDE SEQUENCE [LARGE SCALE GENOMIC DNA]</scope>
    <source>
        <strain evidence="3">WF-38-12</strain>
    </source>
</reference>
<evidence type="ECO:0000256" key="1">
    <source>
        <dbReference type="SAM" id="MobiDB-lite"/>
    </source>
</evidence>
<organism evidence="3 4">
    <name type="scientific">Talaromyces islandicus</name>
    <name type="common">Penicillium islandicum</name>
    <dbReference type="NCBI Taxonomy" id="28573"/>
    <lineage>
        <taxon>Eukaryota</taxon>
        <taxon>Fungi</taxon>
        <taxon>Dikarya</taxon>
        <taxon>Ascomycota</taxon>
        <taxon>Pezizomycotina</taxon>
        <taxon>Eurotiomycetes</taxon>
        <taxon>Eurotiomycetidae</taxon>
        <taxon>Eurotiales</taxon>
        <taxon>Trichocomaceae</taxon>
        <taxon>Talaromyces</taxon>
        <taxon>Talaromyces sect. Islandici</taxon>
    </lineage>
</organism>
<accession>A0A0U1LWT8</accession>
<dbReference type="PANTHER" id="PTHR47031:SF3">
    <property type="entry name" value="SAP DOMAIN-CONTAINING PROTEIN"/>
    <property type="match status" value="1"/>
</dbReference>
<feature type="region of interest" description="Disordered" evidence="1">
    <location>
        <begin position="445"/>
        <end position="483"/>
    </location>
</feature>
<dbReference type="InterPro" id="IPR032552">
    <property type="entry name" value="RSB_motif"/>
</dbReference>
<dbReference type="PANTHER" id="PTHR47031">
    <property type="entry name" value="SAP DNA-BINDING DOMAIN-CONTAINING PROTEIN"/>
    <property type="match status" value="1"/>
</dbReference>
<evidence type="ECO:0000313" key="3">
    <source>
        <dbReference type="EMBL" id="CRG87121.1"/>
    </source>
</evidence>
<keyword evidence="4" id="KW-1185">Reference proteome</keyword>
<dbReference type="OrthoDB" id="5348404at2759"/>
<dbReference type="InterPro" id="IPR003034">
    <property type="entry name" value="SAP_dom"/>
</dbReference>
<dbReference type="Proteomes" id="UP000054383">
    <property type="component" value="Unassembled WGS sequence"/>
</dbReference>
<dbReference type="SUPFAM" id="SSF68906">
    <property type="entry name" value="SAP domain"/>
    <property type="match status" value="1"/>
</dbReference>
<feature type="compositionally biased region" description="Basic residues" evidence="1">
    <location>
        <begin position="560"/>
        <end position="575"/>
    </location>
</feature>
<feature type="compositionally biased region" description="Low complexity" evidence="1">
    <location>
        <begin position="166"/>
        <end position="190"/>
    </location>
</feature>
<feature type="region of interest" description="Disordered" evidence="1">
    <location>
        <begin position="552"/>
        <end position="575"/>
    </location>
</feature>
<dbReference type="Pfam" id="PF16294">
    <property type="entry name" value="RSB_motif"/>
    <property type="match status" value="1"/>
</dbReference>
<feature type="compositionally biased region" description="Basic and acidic residues" evidence="1">
    <location>
        <begin position="60"/>
        <end position="77"/>
    </location>
</feature>
<evidence type="ECO:0000313" key="4">
    <source>
        <dbReference type="Proteomes" id="UP000054383"/>
    </source>
</evidence>
<gene>
    <name evidence="3" type="ORF">PISL3812_04136</name>
</gene>
<dbReference type="CDD" id="cd12432">
    <property type="entry name" value="RRM_ACINU"/>
    <property type="match status" value="1"/>
</dbReference>
<sequence length="575" mass="64674">MADYNKWKVTELKAELKRRGVPQTGLKLKQDFVNKLTELDSEAHDEPAPEEDSARQPPSEQKEDDGIADEAKPKEGETQVPPQSATDALPTQDAPSTQKPDQDQANLDDQPVSKPEDNVLEADQPDKRDEHPQDEQPVAAEPEAKEQEINGLKKHQDFESREETEVPTTETAAEAPAPLAVEPSSSAPSEPENEMRKRKRRSRSPAPTEETVKKSKVDNENPRVVLKEDESSATATPAAEPAIIPQSRTEVETTEEKREYAQQSSGSRLEKTKYDDSPERRDLRFRELLPPNKKRKRTPSPGLSVQPDEREVEPALHPATSAIYIRDLMRPLQPTSLKRYLTSLASSDNDPEVLLDFFLDPIKTHCFALFKSVSAASQVRSRVHGAPWPNERDRKPLWADFIPENKVGDWIKTEQESASQARAGPRWEVVYEQTEYGFEASLQEYRGTTTGPTPAPRQSIDTGPRRESQPSGPPQSSSQQRGKGFKALDELFLSTTTKPKLYYLPVSRDVIERRLERFAALSQRGSQHRQSGRDDTRRITFEDVDVFVDGGPEYGLARSRGGRRPGRGAWRGRAR</sequence>
<feature type="compositionally biased region" description="Basic and acidic residues" evidence="1">
    <location>
        <begin position="154"/>
        <end position="164"/>
    </location>
</feature>
<protein>
    <recommendedName>
        <fullName evidence="2">SAP domain-containing protein</fullName>
    </recommendedName>
</protein>
<feature type="compositionally biased region" description="Basic and acidic residues" evidence="1">
    <location>
        <begin position="124"/>
        <end position="134"/>
    </location>
</feature>
<feature type="compositionally biased region" description="Low complexity" evidence="1">
    <location>
        <begin position="232"/>
        <end position="244"/>
    </location>
</feature>
<proteinExistence type="predicted"/>
<name>A0A0U1LWT8_TALIS</name>
<dbReference type="InterPro" id="IPR036361">
    <property type="entry name" value="SAP_dom_sf"/>
</dbReference>
<dbReference type="Pfam" id="PF02037">
    <property type="entry name" value="SAP"/>
    <property type="match status" value="1"/>
</dbReference>
<feature type="region of interest" description="Disordered" evidence="1">
    <location>
        <begin position="37"/>
        <end position="313"/>
    </location>
</feature>
<feature type="compositionally biased region" description="Basic and acidic residues" evidence="1">
    <location>
        <begin position="37"/>
        <end position="47"/>
    </location>
</feature>
<dbReference type="InterPro" id="IPR034257">
    <property type="entry name" value="Acinus_RRM"/>
</dbReference>
<dbReference type="STRING" id="28573.A0A0U1LWT8"/>
<dbReference type="OMA" id="SKCFVAY"/>
<feature type="compositionally biased region" description="Basic and acidic residues" evidence="1">
    <location>
        <begin position="210"/>
        <end position="230"/>
    </location>
</feature>
<dbReference type="EMBL" id="CVMT01000003">
    <property type="protein sequence ID" value="CRG87121.1"/>
    <property type="molecule type" value="Genomic_DNA"/>
</dbReference>
<feature type="compositionally biased region" description="Basic and acidic residues" evidence="1">
    <location>
        <begin position="249"/>
        <end position="260"/>
    </location>
</feature>
<feature type="compositionally biased region" description="Polar residues" evidence="1">
    <location>
        <begin position="93"/>
        <end position="107"/>
    </location>
</feature>
<feature type="domain" description="SAP" evidence="2">
    <location>
        <begin position="3"/>
        <end position="37"/>
    </location>
</feature>